<dbReference type="EMBL" id="BJHW01000001">
    <property type="protein sequence ID" value="GDY49570.1"/>
    <property type="molecule type" value="Genomic_DNA"/>
</dbReference>
<evidence type="ECO:0000259" key="2">
    <source>
        <dbReference type="Pfam" id="PF13546"/>
    </source>
</evidence>
<gene>
    <name evidence="3" type="ORF">SVIO_001930</name>
</gene>
<evidence type="ECO:0000256" key="1">
    <source>
        <dbReference type="SAM" id="MobiDB-lite"/>
    </source>
</evidence>
<reference evidence="3 4" key="1">
    <citation type="journal article" date="2020" name="Int. J. Syst. Evol. Microbiol.">
        <title>Reclassification of Streptomyces castelarensis and Streptomyces sporoclivatus as later heterotypic synonyms of Streptomyces antimycoticus.</title>
        <authorList>
            <person name="Komaki H."/>
            <person name="Tamura T."/>
        </authorList>
    </citation>
    <scope>NUCLEOTIDE SEQUENCE [LARGE SCALE GENOMIC DNA]</scope>
    <source>
        <strain evidence="3 4">NBRC 13459</strain>
    </source>
</reference>
<protein>
    <recommendedName>
        <fullName evidence="2">Transposase IS701-like DDE domain-containing protein</fullName>
    </recommendedName>
</protein>
<keyword evidence="4" id="KW-1185">Reference proteome</keyword>
<proteinExistence type="predicted"/>
<sequence length="104" mass="11404">MTDAGYDVTRLAWVLRDLPVELVGRIRGDRVMRLPKPPRLPEDERSAAQARAKVPLRQAADMAPASGHHPHRHRELRQSSASTAMTSAPSSGSTSPAPRRVATY</sequence>
<feature type="region of interest" description="Disordered" evidence="1">
    <location>
        <begin position="32"/>
        <end position="104"/>
    </location>
</feature>
<organism evidence="3 4">
    <name type="scientific">Streptomyces violaceusniger</name>
    <dbReference type="NCBI Taxonomy" id="68280"/>
    <lineage>
        <taxon>Bacteria</taxon>
        <taxon>Bacillati</taxon>
        <taxon>Actinomycetota</taxon>
        <taxon>Actinomycetes</taxon>
        <taxon>Kitasatosporales</taxon>
        <taxon>Streptomycetaceae</taxon>
        <taxon>Streptomyces</taxon>
        <taxon>Streptomyces violaceusniger group</taxon>
    </lineage>
</organism>
<evidence type="ECO:0000313" key="3">
    <source>
        <dbReference type="EMBL" id="GDY49570.1"/>
    </source>
</evidence>
<accession>A0A4D4KSL3</accession>
<feature type="domain" description="Transposase IS701-like DDE" evidence="2">
    <location>
        <begin position="2"/>
        <end position="77"/>
    </location>
</feature>
<dbReference type="Pfam" id="PF13546">
    <property type="entry name" value="DDE_5"/>
    <property type="match status" value="1"/>
</dbReference>
<dbReference type="Proteomes" id="UP000301309">
    <property type="component" value="Unassembled WGS sequence"/>
</dbReference>
<dbReference type="AlphaFoldDB" id="A0A4D4KSL3"/>
<feature type="compositionally biased region" description="Low complexity" evidence="1">
    <location>
        <begin position="79"/>
        <end position="98"/>
    </location>
</feature>
<comment type="caution">
    <text evidence="3">The sequence shown here is derived from an EMBL/GenBank/DDBJ whole genome shotgun (WGS) entry which is preliminary data.</text>
</comment>
<evidence type="ECO:0000313" key="4">
    <source>
        <dbReference type="Proteomes" id="UP000301309"/>
    </source>
</evidence>
<dbReference type="RefSeq" id="WP_425587138.1">
    <property type="nucleotide sequence ID" value="NZ_BAAASO010000069.1"/>
</dbReference>
<name>A0A4D4KSL3_STRVO</name>
<dbReference type="InterPro" id="IPR038721">
    <property type="entry name" value="IS701-like_DDE_dom"/>
</dbReference>